<dbReference type="Pfam" id="PF04069">
    <property type="entry name" value="OpuAC"/>
    <property type="match status" value="1"/>
</dbReference>
<dbReference type="Gene3D" id="3.40.190.10">
    <property type="entry name" value="Periplasmic binding protein-like II"/>
    <property type="match status" value="1"/>
</dbReference>
<proteinExistence type="predicted"/>
<dbReference type="AlphaFoldDB" id="W1YQX1"/>
<accession>W1YQX1</accession>
<evidence type="ECO:0000313" key="2">
    <source>
        <dbReference type="EMBL" id="ETJ43569.1"/>
    </source>
</evidence>
<dbReference type="SUPFAM" id="SSF53850">
    <property type="entry name" value="Periplasmic binding protein-like II"/>
    <property type="match status" value="1"/>
</dbReference>
<name>W1YQX1_9ZZZZ</name>
<feature type="domain" description="ABC-type glycine betaine transport system substrate-binding" evidence="1">
    <location>
        <begin position="3"/>
        <end position="96"/>
    </location>
</feature>
<protein>
    <submittedName>
        <fullName evidence="2">Glycine betaine/L-proline ABC transporter, permease/glycine betaine/L-proline-binding protein</fullName>
    </submittedName>
</protein>
<comment type="caution">
    <text evidence="2">The sequence shown here is derived from an EMBL/GenBank/DDBJ whole genome shotgun (WGS) entry which is preliminary data.</text>
</comment>
<dbReference type="GO" id="GO:0043190">
    <property type="term" value="C:ATP-binding cassette (ABC) transporter complex"/>
    <property type="evidence" value="ECO:0007669"/>
    <property type="project" value="InterPro"/>
</dbReference>
<feature type="non-terminal residue" evidence="2">
    <location>
        <position position="1"/>
    </location>
</feature>
<reference evidence="2" key="1">
    <citation type="submission" date="2013-12" db="EMBL/GenBank/DDBJ databases">
        <title>A Varibaculum cambriense genome reconstructed from a premature infant gut community with otherwise low bacterial novelty that shifts toward anaerobic metabolism during the third week of life.</title>
        <authorList>
            <person name="Brown C.T."/>
            <person name="Sharon I."/>
            <person name="Thomas B.C."/>
            <person name="Castelle C.J."/>
            <person name="Morowitz M.J."/>
            <person name="Banfield J.F."/>
        </authorList>
    </citation>
    <scope>NUCLEOTIDE SEQUENCE</scope>
</reference>
<gene>
    <name evidence="2" type="ORF">Q604_UNBC02423G0001</name>
</gene>
<organism evidence="2">
    <name type="scientific">human gut metagenome</name>
    <dbReference type="NCBI Taxonomy" id="408170"/>
    <lineage>
        <taxon>unclassified sequences</taxon>
        <taxon>metagenomes</taxon>
        <taxon>organismal metagenomes</taxon>
    </lineage>
</organism>
<feature type="non-terminal residue" evidence="2">
    <location>
        <position position="102"/>
    </location>
</feature>
<evidence type="ECO:0000259" key="1">
    <source>
        <dbReference type="Pfam" id="PF04069"/>
    </source>
</evidence>
<dbReference type="EMBL" id="AZMM01002423">
    <property type="protein sequence ID" value="ETJ43569.1"/>
    <property type="molecule type" value="Genomic_DNA"/>
</dbReference>
<sequence length="102" mass="11506">LKYTAIGRDEVDAMPIFTTDGQLSIAPITVLQDDKHLYPSYMSGNVVRSEVLIAHPELRLVLESLNHTITDQEMAKMNYAVETEHQLPADVAHKFLVDLKLM</sequence>
<dbReference type="InterPro" id="IPR007210">
    <property type="entry name" value="ABC_Gly_betaine_transp_sub-bd"/>
</dbReference>
<dbReference type="GO" id="GO:0022857">
    <property type="term" value="F:transmembrane transporter activity"/>
    <property type="evidence" value="ECO:0007669"/>
    <property type="project" value="InterPro"/>
</dbReference>